<feature type="compositionally biased region" description="Pro residues" evidence="1">
    <location>
        <begin position="85"/>
        <end position="103"/>
    </location>
</feature>
<name>A0A9X2PFU1_9HYPH</name>
<dbReference type="RefSeq" id="WP_258733352.1">
    <property type="nucleotide sequence ID" value="NZ_JANTHZ010000006.1"/>
</dbReference>
<gene>
    <name evidence="2" type="ORF">NVS89_13870</name>
</gene>
<evidence type="ECO:0000313" key="2">
    <source>
        <dbReference type="EMBL" id="MCS0496186.1"/>
    </source>
</evidence>
<sequence length="242" mass="26191">MNVASVPFPGLTGDDLSGRLAAPPRLRRGGVDLLASLVLHGGLLALMLLVAIAPPLPVPEPPAIQTEVISQRDFDLLRGVTAAPAPAPAAEPELPPPAAPSAPHPRSGGARAQPDMVRPSRMLSEQALANPRSRGLRRALAGLAEEERIAQLCDLEAMEQIHAWRDEFQPDRLVDYALSDTRMEGQTLVAPRGAFRSRHQWYEVSFQCELDAGWRKVAGFAFHVGEPIPREEWAADNLAAVH</sequence>
<feature type="region of interest" description="Disordered" evidence="1">
    <location>
        <begin position="84"/>
        <end position="118"/>
    </location>
</feature>
<evidence type="ECO:0000313" key="3">
    <source>
        <dbReference type="Proteomes" id="UP001151088"/>
    </source>
</evidence>
<reference evidence="2" key="1">
    <citation type="submission" date="2022-08" db="EMBL/GenBank/DDBJ databases">
        <authorList>
            <person name="Li F."/>
        </authorList>
    </citation>
    <scope>NUCLEOTIDE SEQUENCE</scope>
    <source>
        <strain evidence="2">MQZ15Z-1</strain>
    </source>
</reference>
<dbReference type="EMBL" id="JANTHZ010000006">
    <property type="protein sequence ID" value="MCS0496186.1"/>
    <property type="molecule type" value="Genomic_DNA"/>
</dbReference>
<dbReference type="AlphaFoldDB" id="A0A9X2PFU1"/>
<evidence type="ECO:0000256" key="1">
    <source>
        <dbReference type="SAM" id="MobiDB-lite"/>
    </source>
</evidence>
<dbReference type="InterPro" id="IPR009273">
    <property type="entry name" value="DUF930"/>
</dbReference>
<keyword evidence="3" id="KW-1185">Reference proteome</keyword>
<dbReference type="Pfam" id="PF06059">
    <property type="entry name" value="DUF930"/>
    <property type="match status" value="1"/>
</dbReference>
<proteinExistence type="predicted"/>
<comment type="caution">
    <text evidence="2">The sequence shown here is derived from an EMBL/GenBank/DDBJ whole genome shotgun (WGS) entry which is preliminary data.</text>
</comment>
<protein>
    <submittedName>
        <fullName evidence="2">DUF930 domain-containing protein</fullName>
    </submittedName>
</protein>
<dbReference type="Proteomes" id="UP001151088">
    <property type="component" value="Unassembled WGS sequence"/>
</dbReference>
<accession>A0A9X2PFU1</accession>
<organism evidence="2 3">
    <name type="scientific">Ancylobacter mangrovi</name>
    <dbReference type="NCBI Taxonomy" id="2972472"/>
    <lineage>
        <taxon>Bacteria</taxon>
        <taxon>Pseudomonadati</taxon>
        <taxon>Pseudomonadota</taxon>
        <taxon>Alphaproteobacteria</taxon>
        <taxon>Hyphomicrobiales</taxon>
        <taxon>Xanthobacteraceae</taxon>
        <taxon>Ancylobacter</taxon>
    </lineage>
</organism>